<dbReference type="PROSITE" id="PS00108">
    <property type="entry name" value="PROTEIN_KINASE_ST"/>
    <property type="match status" value="2"/>
</dbReference>
<dbReference type="Pfam" id="PF11883">
    <property type="entry name" value="DUF3403"/>
    <property type="match status" value="1"/>
</dbReference>
<keyword evidence="9" id="KW-0547">Nucleotide-binding</keyword>
<dbReference type="SUPFAM" id="SSF51110">
    <property type="entry name" value="alpha-D-mannose-specific plant lectins"/>
    <property type="match status" value="2"/>
</dbReference>
<evidence type="ECO:0000256" key="17">
    <source>
        <dbReference type="ARBA" id="ARBA00047899"/>
    </source>
</evidence>
<evidence type="ECO:0000256" key="8">
    <source>
        <dbReference type="ARBA" id="ARBA00022729"/>
    </source>
</evidence>
<feature type="domain" description="Apple" evidence="25">
    <location>
        <begin position="340"/>
        <end position="420"/>
    </location>
</feature>
<dbReference type="InterPro" id="IPR011009">
    <property type="entry name" value="Kinase-like_dom_sf"/>
</dbReference>
<evidence type="ECO:0000256" key="16">
    <source>
        <dbReference type="ARBA" id="ARBA00023180"/>
    </source>
</evidence>
<feature type="domain" description="Bulb-type lectin" evidence="24">
    <location>
        <begin position="833"/>
        <end position="954"/>
    </location>
</feature>
<dbReference type="FunFam" id="1.10.510.10:FF:000060">
    <property type="entry name" value="G-type lectin S-receptor-like serine/threonine-protein kinase"/>
    <property type="match status" value="2"/>
</dbReference>
<dbReference type="InterPro" id="IPR000858">
    <property type="entry name" value="S_locus_glycoprot_dom"/>
</dbReference>
<dbReference type="GO" id="GO:0005524">
    <property type="term" value="F:ATP binding"/>
    <property type="evidence" value="ECO:0007669"/>
    <property type="project" value="UniProtKB-KW"/>
</dbReference>
<name>A0A9W7MLQ0_HIBTR</name>
<keyword evidence="10" id="KW-0418">Kinase</keyword>
<sequence>MEMGFYFYIVCCFLIIFSKASTAIDTISPSESLTDGMTLVSKDGSFALGFFSPGSSKNSYLGIWYNNIPIQTVVWVANRISPINDSTGVLKIEISGKLVLQVQNTTAVWSTNTTASVQNPVLQLLDSGNLVVRDGNDSNPESYIWQSFDYPSDTSLPGMKLGVDLRTGLNRRLSAWKNWDDPSPGDLTYGLELEGSPEIVLRKGLEKNSVSGLWNGNGFNGAPNLRLSPIFGYDFVWNENEVYYIFFLKNKSLMSRTVLNETQNLSERYTWNGETQTWQLSLILPNGYCGMYGRCGPNGNCDSSKLPMCQCLTGFRPRWPERWNSSDYSGGCIHTKPLNCQKGDGFIRINNLKNPDATNSWFNKTMNLKECRDKCLRNCSCMAYANLDVTKGSGCVMWFADLIDIQQLQSEGMDLYIRVSASETELKKKANVKLAIILATVIAALLGFLVVVCYIRRSRRKLKDEIEDKNVNDKENEDENDDMELVVFDFGTIAQATDTFSFRNKLGEGGFGPVYKGTLANGQEIAVKRLSKSSGQGLNEFKNEVKLIARLQHRNLVRLLGCCAQGDERMLIYEYMPNRSLDSFIFDQSRREVLTWSLRFRIICGISRGLLYLHQDSRLRIIHRDLKASNVLLDSEMNPKISDFGMAKTFRGDQTEANTNRVVGTYGYMAPEYATDGLFSVKSDVFSFGIVLLEVVSGRKNRGFYHANESGNLIEHAWRLWEEGKPLDVADDFLVETGDLSELLQCIHISLLCVQLLPEERPSMSSVVHMLGSHNELPPPKQPGFLFYKKRLEADSSPNNIDGTSSTNEISLSVLEARACCFLIIFSKVSTAIDTISPSESLTDGMTLVSKDGSFALGFFSPGSSKNHYLGIWYNNIPMQTVVWVANRISPINNSTGVLKIEISGKLVLQVQNTTVVWSTNTTASVQNPVLQLLDSGNLVVRDGNDSNPENYYWKSFDYPSDTMLPGMKIGIDLRTGFDRRLSAWKNWDDPSPGDLTFGVELEGSPGMVLWKGLQKFSRSGLWNGNGFTGAPNYRSNPIFDYYFVSNENEVYYIYFLRNNSVKFRDIMNETESESQRYTWDQEAQTWQLLITFPVDYCDSYAVCGPNGNCDSNKLPLCQCLTGFRPKWPERWRTSDYSGGCIHSKPLNCQSGDGFIRIGKVKTPDTTNSWVNRTMNLKECRARCLRNCSCMAYTNLDVTRGGSGCAMWFGDLIDIRQFQSDGQYVYIRVSASETVAELKKKDNVKLAIILATVSAALLGILLVVCYIRRSRGNKDEVEDKNVNDKENKDENDDMELVVFNFGTIAQATDTFSFHNKLGQGGFGPVYKGTLANGQEIAVKRLSKSSGQGSNEFKNEVKLIAKLQHRNLVRLLGCCAQGDERMLIYEYMPNKSLDSFIFDKSRREVLTWSMRFRIICGIARGLLYLHQDSRLRIIHRDLKASNVLLDSELNPKISDFGLARTFGGDQTEANTNRVVGTYGYMAPEYATDGLFSVKSDVFSFGILLLEVISGRKNRGFYHANESSNLIEHAWRLWKEDKPLDVADVFLLKTGNLPELLNCIHISLLCVQHHPEERPRMSSVVLMLGSLDALPSPKEPSFLFCNKSFEEDNDGTPSRNEITVSLLQAR</sequence>
<dbReference type="InterPro" id="IPR000719">
    <property type="entry name" value="Prot_kinase_dom"/>
</dbReference>
<evidence type="ECO:0000256" key="6">
    <source>
        <dbReference type="ARBA" id="ARBA00022679"/>
    </source>
</evidence>
<dbReference type="GO" id="GO:0048544">
    <property type="term" value="P:recognition of pollen"/>
    <property type="evidence" value="ECO:0007669"/>
    <property type="project" value="InterPro"/>
</dbReference>
<keyword evidence="4" id="KW-0723">Serine/threonine-protein kinase</keyword>
<proteinExistence type="predicted"/>
<evidence type="ECO:0000256" key="15">
    <source>
        <dbReference type="ARBA" id="ARBA00023170"/>
    </source>
</evidence>
<reference evidence="26" key="1">
    <citation type="submission" date="2023-05" db="EMBL/GenBank/DDBJ databases">
        <title>Genome and transcriptome analyses reveal genes involved in the formation of fine ridges on petal epidermal cells in Hibiscus trionum.</title>
        <authorList>
            <person name="Koshimizu S."/>
            <person name="Masuda S."/>
            <person name="Ishii T."/>
            <person name="Shirasu K."/>
            <person name="Hoshino A."/>
            <person name="Arita M."/>
        </authorList>
    </citation>
    <scope>NUCLEOTIDE SEQUENCE</scope>
    <source>
        <strain evidence="26">Hamamatsu line</strain>
    </source>
</reference>
<dbReference type="GO" id="GO:0004674">
    <property type="term" value="F:protein serine/threonine kinase activity"/>
    <property type="evidence" value="ECO:0007669"/>
    <property type="project" value="UniProtKB-KW"/>
</dbReference>
<dbReference type="FunFam" id="2.90.10.10:FF:000001">
    <property type="entry name" value="G-type lectin S-receptor-like serine/threonine-protein kinase"/>
    <property type="match status" value="2"/>
</dbReference>
<evidence type="ECO:0000256" key="14">
    <source>
        <dbReference type="ARBA" id="ARBA00023157"/>
    </source>
</evidence>
<evidence type="ECO:0000256" key="4">
    <source>
        <dbReference type="ARBA" id="ARBA00022527"/>
    </source>
</evidence>
<dbReference type="SMART" id="SM00473">
    <property type="entry name" value="PAN_AP"/>
    <property type="match status" value="2"/>
</dbReference>
<keyword evidence="16" id="KW-0325">Glycoprotein</keyword>
<evidence type="ECO:0000256" key="11">
    <source>
        <dbReference type="ARBA" id="ARBA00022840"/>
    </source>
</evidence>
<dbReference type="PROSITE" id="PS50011">
    <property type="entry name" value="PROTEIN_KINASE_DOM"/>
    <property type="match status" value="2"/>
</dbReference>
<dbReference type="InterPro" id="IPR000742">
    <property type="entry name" value="EGF"/>
</dbReference>
<dbReference type="PROSITE" id="PS50948">
    <property type="entry name" value="PAN"/>
    <property type="match status" value="2"/>
</dbReference>
<evidence type="ECO:0000313" key="27">
    <source>
        <dbReference type="Proteomes" id="UP001165190"/>
    </source>
</evidence>
<evidence type="ECO:0000259" key="22">
    <source>
        <dbReference type="PROSITE" id="PS50011"/>
    </source>
</evidence>
<dbReference type="PROSITE" id="PS50927">
    <property type="entry name" value="BULB_LECTIN"/>
    <property type="match status" value="2"/>
</dbReference>
<dbReference type="InterPro" id="IPR008271">
    <property type="entry name" value="Ser/Thr_kinase_AS"/>
</dbReference>
<evidence type="ECO:0000256" key="10">
    <source>
        <dbReference type="ARBA" id="ARBA00022777"/>
    </source>
</evidence>
<keyword evidence="15" id="KW-0675">Receptor</keyword>
<comment type="caution">
    <text evidence="26">The sequence shown here is derived from an EMBL/GenBank/DDBJ whole genome shotgun (WGS) entry which is preliminary data.</text>
</comment>
<dbReference type="CDD" id="cd14066">
    <property type="entry name" value="STKc_IRAK"/>
    <property type="match status" value="2"/>
</dbReference>
<dbReference type="EMBL" id="BSYR01000044">
    <property type="protein sequence ID" value="GMJ05172.1"/>
    <property type="molecule type" value="Genomic_DNA"/>
</dbReference>
<feature type="transmembrane region" description="Helical" evidence="20">
    <location>
        <begin position="434"/>
        <end position="455"/>
    </location>
</feature>
<keyword evidence="14" id="KW-1015">Disulfide bond</keyword>
<dbReference type="EC" id="2.7.11.1" evidence="2"/>
<comment type="caution">
    <text evidence="19">Lacks conserved residue(s) required for the propagation of feature annotation.</text>
</comment>
<feature type="domain" description="Apple" evidence="25">
    <location>
        <begin position="1149"/>
        <end position="1231"/>
    </location>
</feature>
<dbReference type="SMART" id="SM00220">
    <property type="entry name" value="S_TKc"/>
    <property type="match status" value="2"/>
</dbReference>
<dbReference type="GO" id="GO:0005886">
    <property type="term" value="C:plasma membrane"/>
    <property type="evidence" value="ECO:0007669"/>
    <property type="project" value="UniProtKB-SubCell"/>
</dbReference>
<feature type="chain" id="PRO_5040951038" description="non-specific serine/threonine protein kinase" evidence="21">
    <location>
        <begin position="24"/>
        <end position="1624"/>
    </location>
</feature>
<dbReference type="Pfam" id="PF07714">
    <property type="entry name" value="PK_Tyr_Ser-Thr"/>
    <property type="match status" value="2"/>
</dbReference>
<feature type="signal peptide" evidence="21">
    <location>
        <begin position="1"/>
        <end position="23"/>
    </location>
</feature>
<evidence type="ECO:0000256" key="13">
    <source>
        <dbReference type="ARBA" id="ARBA00023136"/>
    </source>
</evidence>
<keyword evidence="11" id="KW-0067">ATP-binding</keyword>
<dbReference type="InterPro" id="IPR001480">
    <property type="entry name" value="Bulb-type_lectin_dom"/>
</dbReference>
<evidence type="ECO:0000256" key="2">
    <source>
        <dbReference type="ARBA" id="ARBA00012513"/>
    </source>
</evidence>
<organism evidence="26 27">
    <name type="scientific">Hibiscus trionum</name>
    <name type="common">Flower of an hour</name>
    <dbReference type="NCBI Taxonomy" id="183268"/>
    <lineage>
        <taxon>Eukaryota</taxon>
        <taxon>Viridiplantae</taxon>
        <taxon>Streptophyta</taxon>
        <taxon>Embryophyta</taxon>
        <taxon>Tracheophyta</taxon>
        <taxon>Spermatophyta</taxon>
        <taxon>Magnoliopsida</taxon>
        <taxon>eudicotyledons</taxon>
        <taxon>Gunneridae</taxon>
        <taxon>Pentapetalae</taxon>
        <taxon>rosids</taxon>
        <taxon>malvids</taxon>
        <taxon>Malvales</taxon>
        <taxon>Malvaceae</taxon>
        <taxon>Malvoideae</taxon>
        <taxon>Hibiscus</taxon>
    </lineage>
</organism>
<dbReference type="InterPro" id="IPR003609">
    <property type="entry name" value="Pan_app"/>
</dbReference>
<comment type="subcellular location">
    <subcellularLocation>
        <location evidence="1">Cell membrane</location>
        <topology evidence="1">Single-pass type I membrane protein</topology>
    </subcellularLocation>
</comment>
<dbReference type="PANTHER" id="PTHR27002">
    <property type="entry name" value="RECEPTOR-LIKE SERINE/THREONINE-PROTEIN KINASE SD1-8"/>
    <property type="match status" value="1"/>
</dbReference>
<comment type="catalytic activity">
    <reaction evidence="17">
        <text>L-threonyl-[protein] + ATP = O-phospho-L-threonyl-[protein] + ADP + H(+)</text>
        <dbReference type="Rhea" id="RHEA:46608"/>
        <dbReference type="Rhea" id="RHEA-COMP:11060"/>
        <dbReference type="Rhea" id="RHEA-COMP:11605"/>
        <dbReference type="ChEBI" id="CHEBI:15378"/>
        <dbReference type="ChEBI" id="CHEBI:30013"/>
        <dbReference type="ChEBI" id="CHEBI:30616"/>
        <dbReference type="ChEBI" id="CHEBI:61977"/>
        <dbReference type="ChEBI" id="CHEBI:456216"/>
        <dbReference type="EC" id="2.7.11.1"/>
    </reaction>
</comment>
<evidence type="ECO:0000256" key="21">
    <source>
        <dbReference type="SAM" id="SignalP"/>
    </source>
</evidence>
<protein>
    <recommendedName>
        <fullName evidence="2">non-specific serine/threonine protein kinase</fullName>
        <ecNumber evidence="2">2.7.11.1</ecNumber>
    </recommendedName>
</protein>
<evidence type="ECO:0000256" key="1">
    <source>
        <dbReference type="ARBA" id="ARBA00004251"/>
    </source>
</evidence>
<dbReference type="CDD" id="cd01098">
    <property type="entry name" value="PAN_AP_plant"/>
    <property type="match status" value="2"/>
</dbReference>
<dbReference type="Gene3D" id="3.30.200.20">
    <property type="entry name" value="Phosphorylase Kinase, domain 1"/>
    <property type="match status" value="2"/>
</dbReference>
<keyword evidence="8 21" id="KW-0732">Signal</keyword>
<evidence type="ECO:0000256" key="18">
    <source>
        <dbReference type="ARBA" id="ARBA00048679"/>
    </source>
</evidence>
<keyword evidence="7 20" id="KW-0812">Transmembrane</keyword>
<evidence type="ECO:0000259" key="24">
    <source>
        <dbReference type="PROSITE" id="PS50927"/>
    </source>
</evidence>
<evidence type="ECO:0000256" key="5">
    <source>
        <dbReference type="ARBA" id="ARBA00022553"/>
    </source>
</evidence>
<evidence type="ECO:0000256" key="20">
    <source>
        <dbReference type="SAM" id="Phobius"/>
    </source>
</evidence>
<evidence type="ECO:0000256" key="7">
    <source>
        <dbReference type="ARBA" id="ARBA00022692"/>
    </source>
</evidence>
<dbReference type="InterPro" id="IPR021820">
    <property type="entry name" value="S-locus_recpt_kinase_C"/>
</dbReference>
<dbReference type="Gene3D" id="2.90.10.10">
    <property type="entry name" value="Bulb-type lectin domain"/>
    <property type="match status" value="2"/>
</dbReference>
<feature type="domain" description="Protein kinase" evidence="22">
    <location>
        <begin position="1311"/>
        <end position="1596"/>
    </location>
</feature>
<feature type="domain" description="Protein kinase" evidence="22">
    <location>
        <begin position="500"/>
        <end position="777"/>
    </location>
</feature>
<dbReference type="InterPro" id="IPR036426">
    <property type="entry name" value="Bulb-type_lectin_dom_sf"/>
</dbReference>
<keyword evidence="27" id="KW-1185">Reference proteome</keyword>
<accession>A0A9W7MLQ0</accession>
<evidence type="ECO:0000256" key="9">
    <source>
        <dbReference type="ARBA" id="ARBA00022741"/>
    </source>
</evidence>
<dbReference type="Pfam" id="PF01453">
    <property type="entry name" value="B_lectin"/>
    <property type="match status" value="2"/>
</dbReference>
<gene>
    <name evidence="26" type="ORF">HRI_004186400</name>
</gene>
<dbReference type="PANTHER" id="PTHR27002:SF1101">
    <property type="entry name" value="RECEPTOR-LIKE SERINE_THREONINE-PROTEIN KINASE"/>
    <property type="match status" value="1"/>
</dbReference>
<dbReference type="Pfam" id="PF00954">
    <property type="entry name" value="S_locus_glycop"/>
    <property type="match status" value="2"/>
</dbReference>
<dbReference type="FunFam" id="3.30.200.20:FF:000195">
    <property type="entry name" value="G-type lectin S-receptor-like serine/threonine-protein kinase"/>
    <property type="match status" value="2"/>
</dbReference>
<dbReference type="SUPFAM" id="SSF56112">
    <property type="entry name" value="Protein kinase-like (PK-like)"/>
    <property type="match status" value="2"/>
</dbReference>
<dbReference type="FunFam" id="3.50.4.10:FF:000002">
    <property type="entry name" value="G-type lectin S-receptor-like serine/threonine-protein kinase"/>
    <property type="match status" value="1"/>
</dbReference>
<comment type="catalytic activity">
    <reaction evidence="18">
        <text>L-seryl-[protein] + ATP = O-phospho-L-seryl-[protein] + ADP + H(+)</text>
        <dbReference type="Rhea" id="RHEA:17989"/>
        <dbReference type="Rhea" id="RHEA-COMP:9863"/>
        <dbReference type="Rhea" id="RHEA-COMP:11604"/>
        <dbReference type="ChEBI" id="CHEBI:15378"/>
        <dbReference type="ChEBI" id="CHEBI:29999"/>
        <dbReference type="ChEBI" id="CHEBI:30616"/>
        <dbReference type="ChEBI" id="CHEBI:83421"/>
        <dbReference type="ChEBI" id="CHEBI:456216"/>
        <dbReference type="EC" id="2.7.11.1"/>
    </reaction>
</comment>
<keyword evidence="6" id="KW-0808">Transferase</keyword>
<keyword evidence="19" id="KW-0245">EGF-like domain</keyword>
<feature type="domain" description="EGF-like" evidence="23">
    <location>
        <begin position="1094"/>
        <end position="1130"/>
    </location>
</feature>
<dbReference type="SMART" id="SM00108">
    <property type="entry name" value="B_lectin"/>
    <property type="match status" value="2"/>
</dbReference>
<evidence type="ECO:0000256" key="12">
    <source>
        <dbReference type="ARBA" id="ARBA00022989"/>
    </source>
</evidence>
<dbReference type="InterPro" id="IPR001245">
    <property type="entry name" value="Ser-Thr/Tyr_kinase_cat_dom"/>
</dbReference>
<evidence type="ECO:0000256" key="19">
    <source>
        <dbReference type="PROSITE-ProRule" id="PRU00076"/>
    </source>
</evidence>
<dbReference type="OrthoDB" id="993350at2759"/>
<keyword evidence="5" id="KW-0597">Phosphoprotein</keyword>
<dbReference type="Proteomes" id="UP001165190">
    <property type="component" value="Unassembled WGS sequence"/>
</dbReference>
<dbReference type="PROSITE" id="PS50026">
    <property type="entry name" value="EGF_3"/>
    <property type="match status" value="1"/>
</dbReference>
<evidence type="ECO:0000259" key="23">
    <source>
        <dbReference type="PROSITE" id="PS50026"/>
    </source>
</evidence>
<keyword evidence="3" id="KW-1003">Cell membrane</keyword>
<keyword evidence="12 20" id="KW-1133">Transmembrane helix</keyword>
<evidence type="ECO:0000313" key="26">
    <source>
        <dbReference type="EMBL" id="GMJ05172.1"/>
    </source>
</evidence>
<dbReference type="CDD" id="cd00028">
    <property type="entry name" value="B_lectin"/>
    <property type="match status" value="2"/>
</dbReference>
<dbReference type="Pfam" id="PF08276">
    <property type="entry name" value="PAN_2"/>
    <property type="match status" value="2"/>
</dbReference>
<evidence type="ECO:0000256" key="3">
    <source>
        <dbReference type="ARBA" id="ARBA00022475"/>
    </source>
</evidence>
<evidence type="ECO:0000259" key="25">
    <source>
        <dbReference type="PROSITE" id="PS50948"/>
    </source>
</evidence>
<feature type="transmembrane region" description="Helical" evidence="20">
    <location>
        <begin position="1246"/>
        <end position="1267"/>
    </location>
</feature>
<keyword evidence="13 20" id="KW-0472">Membrane</keyword>
<feature type="domain" description="Bulb-type lectin" evidence="24">
    <location>
        <begin position="24"/>
        <end position="145"/>
    </location>
</feature>
<dbReference type="Gene3D" id="1.10.510.10">
    <property type="entry name" value="Transferase(Phosphotransferase) domain 1"/>
    <property type="match status" value="2"/>
</dbReference>